<comment type="caution">
    <text evidence="1">The sequence shown here is derived from an EMBL/GenBank/DDBJ whole genome shotgun (WGS) entry which is preliminary data.</text>
</comment>
<accession>A0A8T0ID43</accession>
<evidence type="ECO:0000313" key="2">
    <source>
        <dbReference type="Proteomes" id="UP000822688"/>
    </source>
</evidence>
<keyword evidence="2" id="KW-1185">Reference proteome</keyword>
<dbReference type="EMBL" id="CM026424">
    <property type="protein sequence ID" value="KAG0580761.1"/>
    <property type="molecule type" value="Genomic_DNA"/>
</dbReference>
<sequence>MRVETARKLCELVDELGAILIRAPPGSAKTSLLQLVAQIITPTIFENVYYISLAEVSGKTFESLWAEWYPGINLTGIRSPPKCTGTNPERRPNLLLVDEGQAGIHMNLTLWGTLKSVMGGFKPHLRMIVVSAWGSELAATLKTAYTPGGFGRSSSVGL</sequence>
<dbReference type="AlphaFoldDB" id="A0A8T0ID43"/>
<dbReference type="InterPro" id="IPR027417">
    <property type="entry name" value="P-loop_NTPase"/>
</dbReference>
<dbReference type="Proteomes" id="UP000822688">
    <property type="component" value="Chromosome 4"/>
</dbReference>
<proteinExistence type="predicted"/>
<reference evidence="1" key="1">
    <citation type="submission" date="2020-06" db="EMBL/GenBank/DDBJ databases">
        <title>WGS assembly of Ceratodon purpureus strain R40.</title>
        <authorList>
            <person name="Carey S.B."/>
            <person name="Jenkins J."/>
            <person name="Shu S."/>
            <person name="Lovell J.T."/>
            <person name="Sreedasyam A."/>
            <person name="Maumus F."/>
            <person name="Tiley G.P."/>
            <person name="Fernandez-Pozo N."/>
            <person name="Barry K."/>
            <person name="Chen C."/>
            <person name="Wang M."/>
            <person name="Lipzen A."/>
            <person name="Daum C."/>
            <person name="Saski C.A."/>
            <person name="Payton A.C."/>
            <person name="Mcbreen J.C."/>
            <person name="Conrad R.E."/>
            <person name="Kollar L.M."/>
            <person name="Olsson S."/>
            <person name="Huttunen S."/>
            <person name="Landis J.B."/>
            <person name="Wickett N.J."/>
            <person name="Johnson M.G."/>
            <person name="Rensing S.A."/>
            <person name="Grimwood J."/>
            <person name="Schmutz J."/>
            <person name="Mcdaniel S.F."/>
        </authorList>
    </citation>
    <scope>NUCLEOTIDE SEQUENCE</scope>
    <source>
        <strain evidence="1">R40</strain>
    </source>
</reference>
<evidence type="ECO:0000313" key="1">
    <source>
        <dbReference type="EMBL" id="KAG0580761.1"/>
    </source>
</evidence>
<name>A0A8T0ID43_CERPU</name>
<gene>
    <name evidence="1" type="ORF">KC19_4G197300</name>
</gene>
<organism evidence="1 2">
    <name type="scientific">Ceratodon purpureus</name>
    <name type="common">Fire moss</name>
    <name type="synonym">Dicranum purpureum</name>
    <dbReference type="NCBI Taxonomy" id="3225"/>
    <lineage>
        <taxon>Eukaryota</taxon>
        <taxon>Viridiplantae</taxon>
        <taxon>Streptophyta</taxon>
        <taxon>Embryophyta</taxon>
        <taxon>Bryophyta</taxon>
        <taxon>Bryophytina</taxon>
        <taxon>Bryopsida</taxon>
        <taxon>Dicranidae</taxon>
        <taxon>Pseudoditrichales</taxon>
        <taxon>Ditrichaceae</taxon>
        <taxon>Ceratodon</taxon>
    </lineage>
</organism>
<protein>
    <submittedName>
        <fullName evidence="1">Uncharacterized protein</fullName>
    </submittedName>
</protein>
<dbReference type="SUPFAM" id="SSF52540">
    <property type="entry name" value="P-loop containing nucleoside triphosphate hydrolases"/>
    <property type="match status" value="1"/>
</dbReference>